<dbReference type="EMBL" id="CP036262">
    <property type="protein sequence ID" value="QDS94695.1"/>
    <property type="molecule type" value="Genomic_DNA"/>
</dbReference>
<evidence type="ECO:0000256" key="2">
    <source>
        <dbReference type="ARBA" id="ARBA00023082"/>
    </source>
</evidence>
<name>A0A517MIH0_9BACT</name>
<dbReference type="Pfam" id="PF07638">
    <property type="entry name" value="Sigma70_ECF"/>
    <property type="match status" value="1"/>
</dbReference>
<dbReference type="GO" id="GO:0003677">
    <property type="term" value="F:DNA binding"/>
    <property type="evidence" value="ECO:0007669"/>
    <property type="project" value="UniProtKB-KW"/>
</dbReference>
<reference evidence="6 7" key="1">
    <citation type="submission" date="2019-02" db="EMBL/GenBank/DDBJ databases">
        <title>Deep-cultivation of Planctomycetes and their phenomic and genomic characterization uncovers novel biology.</title>
        <authorList>
            <person name="Wiegand S."/>
            <person name="Jogler M."/>
            <person name="Boedeker C."/>
            <person name="Pinto D."/>
            <person name="Vollmers J."/>
            <person name="Rivas-Marin E."/>
            <person name="Kohn T."/>
            <person name="Peeters S.H."/>
            <person name="Heuer A."/>
            <person name="Rast P."/>
            <person name="Oberbeckmann S."/>
            <person name="Bunk B."/>
            <person name="Jeske O."/>
            <person name="Meyerdierks A."/>
            <person name="Storesund J.E."/>
            <person name="Kallscheuer N."/>
            <person name="Luecker S."/>
            <person name="Lage O.M."/>
            <person name="Pohl T."/>
            <person name="Merkel B.J."/>
            <person name="Hornburger P."/>
            <person name="Mueller R.-W."/>
            <person name="Bruemmer F."/>
            <person name="Labrenz M."/>
            <person name="Spormann A.M."/>
            <person name="Op den Camp H."/>
            <person name="Overmann J."/>
            <person name="Amann R."/>
            <person name="Jetten M.S.M."/>
            <person name="Mascher T."/>
            <person name="Medema M.H."/>
            <person name="Devos D.P."/>
            <person name="Kaster A.-K."/>
            <person name="Ovreas L."/>
            <person name="Rohde M."/>
            <person name="Galperin M.Y."/>
            <person name="Jogler C."/>
        </authorList>
    </citation>
    <scope>NUCLEOTIDE SEQUENCE [LARGE SCALE GENOMIC DNA]</scope>
    <source>
        <strain evidence="6 7">FF011L</strain>
    </source>
</reference>
<dbReference type="AlphaFoldDB" id="A0A517MIH0"/>
<dbReference type="InterPro" id="IPR013325">
    <property type="entry name" value="RNA_pol_sigma_r2"/>
</dbReference>
<dbReference type="GO" id="GO:0016987">
    <property type="term" value="F:sigma factor activity"/>
    <property type="evidence" value="ECO:0007669"/>
    <property type="project" value="UniProtKB-KW"/>
</dbReference>
<evidence type="ECO:0000313" key="6">
    <source>
        <dbReference type="EMBL" id="QDS94695.1"/>
    </source>
</evidence>
<keyword evidence="3" id="KW-0238">DNA-binding</keyword>
<dbReference type="InterPro" id="IPR036388">
    <property type="entry name" value="WH-like_DNA-bd_sf"/>
</dbReference>
<evidence type="ECO:0000256" key="4">
    <source>
        <dbReference type="ARBA" id="ARBA00023163"/>
    </source>
</evidence>
<dbReference type="NCBIfam" id="TIGR02984">
    <property type="entry name" value="Sig-70_plancto1"/>
    <property type="match status" value="1"/>
</dbReference>
<gene>
    <name evidence="6" type="primary">sigW_5</name>
    <name evidence="6" type="ORF">FF011L_34750</name>
</gene>
<dbReference type="GO" id="GO:0006352">
    <property type="term" value="P:DNA-templated transcription initiation"/>
    <property type="evidence" value="ECO:0007669"/>
    <property type="project" value="InterPro"/>
</dbReference>
<dbReference type="Gene3D" id="1.10.10.10">
    <property type="entry name" value="Winged helix-like DNA-binding domain superfamily/Winged helix DNA-binding domain"/>
    <property type="match status" value="1"/>
</dbReference>
<organism evidence="6 7">
    <name type="scientific">Roseimaritima multifibrata</name>
    <dbReference type="NCBI Taxonomy" id="1930274"/>
    <lineage>
        <taxon>Bacteria</taxon>
        <taxon>Pseudomonadati</taxon>
        <taxon>Planctomycetota</taxon>
        <taxon>Planctomycetia</taxon>
        <taxon>Pirellulales</taxon>
        <taxon>Pirellulaceae</taxon>
        <taxon>Roseimaritima</taxon>
    </lineage>
</organism>
<dbReference type="InterPro" id="IPR014326">
    <property type="entry name" value="RNA_pol_sigma-70_Plancto"/>
</dbReference>
<dbReference type="PANTHER" id="PTHR30385:SF8">
    <property type="entry name" value="RNA POLYMERASE SIGMA-E FACTOR"/>
    <property type="match status" value="1"/>
</dbReference>
<dbReference type="Proteomes" id="UP000320672">
    <property type="component" value="Chromosome"/>
</dbReference>
<accession>A0A517MIH0</accession>
<dbReference type="Gene3D" id="1.10.1740.10">
    <property type="match status" value="1"/>
</dbReference>
<evidence type="ECO:0000313" key="7">
    <source>
        <dbReference type="Proteomes" id="UP000320672"/>
    </source>
</evidence>
<evidence type="ECO:0000256" key="3">
    <source>
        <dbReference type="ARBA" id="ARBA00023125"/>
    </source>
</evidence>
<dbReference type="SUPFAM" id="SSF88659">
    <property type="entry name" value="Sigma3 and sigma4 domains of RNA polymerase sigma factors"/>
    <property type="match status" value="1"/>
</dbReference>
<dbReference type="KEGG" id="rml:FF011L_34750"/>
<dbReference type="InterPro" id="IPR014284">
    <property type="entry name" value="RNA_pol_sigma-70_dom"/>
</dbReference>
<dbReference type="NCBIfam" id="TIGR02937">
    <property type="entry name" value="sigma70-ECF"/>
    <property type="match status" value="1"/>
</dbReference>
<evidence type="ECO:0000256" key="1">
    <source>
        <dbReference type="ARBA" id="ARBA00023015"/>
    </source>
</evidence>
<feature type="domain" description="RNA polymerase sigma-70 ECF-like HTH" evidence="5">
    <location>
        <begin position="26"/>
        <end position="218"/>
    </location>
</feature>
<sequence length="231" mass="26197">MDWPSGAFLETAMSSDFKNTPYAAHSVKQMIAKVREGNAESFGDLLQLYHNYLAVLASTQLDNRLRRRLSTSDLVQETMLAAHRDFAQFRGKSEGELMAWLRQILSNCLSHAIEKNVYAKKRDIRREVGLDTMAKRLDDSMARLAHIATDKAASPSEVMMRRELAAELSGQLAKMKDSYRDVIVYRNLQGLTFDEIAERMKIKSGAARMLWVRAIAKFKDVCQMDKNGDAT</sequence>
<dbReference type="InterPro" id="IPR053812">
    <property type="entry name" value="HTH_Sigma70_ECF-like"/>
</dbReference>
<dbReference type="PANTHER" id="PTHR30385">
    <property type="entry name" value="SIGMA FACTOR F FLAGELLAR"/>
    <property type="match status" value="1"/>
</dbReference>
<proteinExistence type="predicted"/>
<keyword evidence="4" id="KW-0804">Transcription</keyword>
<dbReference type="SUPFAM" id="SSF88946">
    <property type="entry name" value="Sigma2 domain of RNA polymerase sigma factors"/>
    <property type="match status" value="1"/>
</dbReference>
<keyword evidence="7" id="KW-1185">Reference proteome</keyword>
<evidence type="ECO:0000259" key="5">
    <source>
        <dbReference type="Pfam" id="PF07638"/>
    </source>
</evidence>
<keyword evidence="2" id="KW-0731">Sigma factor</keyword>
<dbReference type="InterPro" id="IPR013324">
    <property type="entry name" value="RNA_pol_sigma_r3/r4-like"/>
</dbReference>
<keyword evidence="1" id="KW-0805">Transcription regulation</keyword>
<protein>
    <submittedName>
        <fullName evidence="6">ECF RNA polymerase sigma factor SigW</fullName>
    </submittedName>
</protein>